<proteinExistence type="predicted"/>
<dbReference type="AlphaFoldDB" id="A0A6A4J9Y6"/>
<evidence type="ECO:0000313" key="2">
    <source>
        <dbReference type="Proteomes" id="UP000466442"/>
    </source>
</evidence>
<name>A0A6A4J9Y6_APOLU</name>
<evidence type="ECO:0000313" key="1">
    <source>
        <dbReference type="EMBL" id="KAF6199560.1"/>
    </source>
</evidence>
<organism evidence="1 2">
    <name type="scientific">Apolygus lucorum</name>
    <name type="common">Small green plant bug</name>
    <name type="synonym">Lygocoris lucorum</name>
    <dbReference type="NCBI Taxonomy" id="248454"/>
    <lineage>
        <taxon>Eukaryota</taxon>
        <taxon>Metazoa</taxon>
        <taxon>Ecdysozoa</taxon>
        <taxon>Arthropoda</taxon>
        <taxon>Hexapoda</taxon>
        <taxon>Insecta</taxon>
        <taxon>Pterygota</taxon>
        <taxon>Neoptera</taxon>
        <taxon>Paraneoptera</taxon>
        <taxon>Hemiptera</taxon>
        <taxon>Heteroptera</taxon>
        <taxon>Panheteroptera</taxon>
        <taxon>Cimicomorpha</taxon>
        <taxon>Miridae</taxon>
        <taxon>Mirini</taxon>
        <taxon>Apolygus</taxon>
    </lineage>
</organism>
<keyword evidence="2" id="KW-1185">Reference proteome</keyword>
<reference evidence="1" key="1">
    <citation type="journal article" date="2021" name="Mol. Ecol. Resour.">
        <title>Apolygus lucorum genome provides insights into omnivorousness and mesophyll feeding.</title>
        <authorList>
            <person name="Liu Y."/>
            <person name="Liu H."/>
            <person name="Wang H."/>
            <person name="Huang T."/>
            <person name="Liu B."/>
            <person name="Yang B."/>
            <person name="Yin L."/>
            <person name="Li B."/>
            <person name="Zhang Y."/>
            <person name="Zhang S."/>
            <person name="Jiang F."/>
            <person name="Zhang X."/>
            <person name="Ren Y."/>
            <person name="Wang B."/>
            <person name="Wang S."/>
            <person name="Lu Y."/>
            <person name="Wu K."/>
            <person name="Fan W."/>
            <person name="Wang G."/>
        </authorList>
    </citation>
    <scope>NUCLEOTIDE SEQUENCE</scope>
    <source>
        <strain evidence="1">12Hb</strain>
    </source>
</reference>
<gene>
    <name evidence="1" type="ORF">GE061_007586</name>
</gene>
<comment type="caution">
    <text evidence="1">The sequence shown here is derived from an EMBL/GenBank/DDBJ whole genome shotgun (WGS) entry which is preliminary data.</text>
</comment>
<accession>A0A6A4J9Y6</accession>
<dbReference type="Proteomes" id="UP000466442">
    <property type="component" value="Unassembled WGS sequence"/>
</dbReference>
<dbReference type="EMBL" id="WIXP02000015">
    <property type="protein sequence ID" value="KAF6199560.1"/>
    <property type="molecule type" value="Genomic_DNA"/>
</dbReference>
<protein>
    <submittedName>
        <fullName evidence="1">Uncharacterized protein</fullName>
    </submittedName>
</protein>
<sequence length="275" mass="30523">MVTIQVKKDCDFDTRPDLDEPRQNFSFLKNLIANHHDTTSPGSTSGSFLIANTALMKRGNLNALKFEESQKEDEGNRILETRVSVHPNVLIMYINLSEIGIIEGRGSYEIRPDENGLWLQAQELECYKNSAAEEAHAVKRKILRYYKVHGGFDWKNLISTLLPDGTLYIAVNPICHPGRPSFPSYAQGPTYSSLAGRPDFPASDPTQTFSTFAQSDNCLPQKCGNCGKFKSAGVQTCFSDNKSSSTQTWGLNSSWAQTQTLPFSCTCAEDSMELS</sequence>